<dbReference type="EMBL" id="SPLM01000073">
    <property type="protein sequence ID" value="TMW62612.1"/>
    <property type="molecule type" value="Genomic_DNA"/>
</dbReference>
<gene>
    <name evidence="1" type="ORF">Poli38472_005230</name>
</gene>
<evidence type="ECO:0000313" key="1">
    <source>
        <dbReference type="EMBL" id="TMW62612.1"/>
    </source>
</evidence>
<dbReference type="Proteomes" id="UP000794436">
    <property type="component" value="Unassembled WGS sequence"/>
</dbReference>
<reference evidence="1" key="1">
    <citation type="submission" date="2019-03" db="EMBL/GenBank/DDBJ databases">
        <title>Long read genome sequence of the mycoparasitic Pythium oligandrum ATCC 38472 isolated from sugarbeet rhizosphere.</title>
        <authorList>
            <person name="Gaulin E."/>
        </authorList>
    </citation>
    <scope>NUCLEOTIDE SEQUENCE</scope>
    <source>
        <strain evidence="1">ATCC 38472_TT</strain>
    </source>
</reference>
<sequence length="151" mass="17905">MNRTPRWVPRQERPSQVRLQSAQDASHGRVHGARGVHRGGDSLAYGLYAWIAFYLPNRVYNAQLREMNEERLHHSIENVLLYASLELLSLVVLQFVLRRKFRISPLHQLAFVLDTQWTLVQFKLCTWFLYSIQFSIEHFGADYSFKFTWLH</sequence>
<dbReference type="OrthoDB" id="167050at2759"/>
<protein>
    <submittedName>
        <fullName evidence="1">Uncharacterized protein</fullName>
    </submittedName>
</protein>
<keyword evidence="2" id="KW-1185">Reference proteome</keyword>
<accession>A0A8K1FKA2</accession>
<organism evidence="1 2">
    <name type="scientific">Pythium oligandrum</name>
    <name type="common">Mycoparasitic fungus</name>
    <dbReference type="NCBI Taxonomy" id="41045"/>
    <lineage>
        <taxon>Eukaryota</taxon>
        <taxon>Sar</taxon>
        <taxon>Stramenopiles</taxon>
        <taxon>Oomycota</taxon>
        <taxon>Peronosporomycetes</taxon>
        <taxon>Pythiales</taxon>
        <taxon>Pythiaceae</taxon>
        <taxon>Pythium</taxon>
    </lineage>
</organism>
<comment type="caution">
    <text evidence="1">The sequence shown here is derived from an EMBL/GenBank/DDBJ whole genome shotgun (WGS) entry which is preliminary data.</text>
</comment>
<name>A0A8K1FKA2_PYTOL</name>
<evidence type="ECO:0000313" key="2">
    <source>
        <dbReference type="Proteomes" id="UP000794436"/>
    </source>
</evidence>
<proteinExistence type="predicted"/>
<dbReference type="AlphaFoldDB" id="A0A8K1FKA2"/>